<evidence type="ECO:0000256" key="5">
    <source>
        <dbReference type="ARBA" id="ARBA00023163"/>
    </source>
</evidence>
<dbReference type="Gene3D" id="3.30.70.1220">
    <property type="entry name" value="TFB5-like"/>
    <property type="match status" value="1"/>
</dbReference>
<keyword evidence="4 8" id="KW-0805">Transcription regulation</keyword>
<dbReference type="PANTHER" id="PTHR28580:SF1">
    <property type="entry name" value="GENERAL TRANSCRIPTION FACTOR IIH SUBUNIT 5"/>
    <property type="match status" value="1"/>
</dbReference>
<dbReference type="Pfam" id="PF06331">
    <property type="entry name" value="Tfb5"/>
    <property type="match status" value="1"/>
</dbReference>
<dbReference type="PANTHER" id="PTHR28580">
    <property type="entry name" value="GENERAL TRANSCRIPTION FACTOR IIH SUBUNIT 5"/>
    <property type="match status" value="1"/>
</dbReference>
<dbReference type="GO" id="GO:0005675">
    <property type="term" value="C:transcription factor TFIIH holo complex"/>
    <property type="evidence" value="ECO:0007669"/>
    <property type="project" value="TreeGrafter"/>
</dbReference>
<dbReference type="AlphaFoldDB" id="A0A813MC39"/>
<keyword evidence="5 8" id="KW-0804">Transcription</keyword>
<proteinExistence type="inferred from homology"/>
<comment type="subunit">
    <text evidence="8">Component of the 7-subunit TFIIH core complex.</text>
</comment>
<evidence type="ECO:0000256" key="4">
    <source>
        <dbReference type="ARBA" id="ARBA00023015"/>
    </source>
</evidence>
<dbReference type="GO" id="GO:0006367">
    <property type="term" value="P:transcription initiation at RNA polymerase II promoter"/>
    <property type="evidence" value="ECO:0007669"/>
    <property type="project" value="UniProtKB-UniRule"/>
</dbReference>
<dbReference type="EMBL" id="CAJNOC010000131">
    <property type="protein sequence ID" value="CAF0717816.1"/>
    <property type="molecule type" value="Genomic_DNA"/>
</dbReference>
<gene>
    <name evidence="9" type="ORF">OXX778_LOCUS1866</name>
</gene>
<dbReference type="InterPro" id="IPR035935">
    <property type="entry name" value="TFB5-like_sf"/>
</dbReference>
<evidence type="ECO:0000313" key="10">
    <source>
        <dbReference type="Proteomes" id="UP000663879"/>
    </source>
</evidence>
<dbReference type="Proteomes" id="UP000663879">
    <property type="component" value="Unassembled WGS sequence"/>
</dbReference>
<organism evidence="9 10">
    <name type="scientific">Brachionus calyciflorus</name>
    <dbReference type="NCBI Taxonomy" id="104777"/>
    <lineage>
        <taxon>Eukaryota</taxon>
        <taxon>Metazoa</taxon>
        <taxon>Spiralia</taxon>
        <taxon>Gnathifera</taxon>
        <taxon>Rotifera</taxon>
        <taxon>Eurotatoria</taxon>
        <taxon>Monogononta</taxon>
        <taxon>Pseudotrocha</taxon>
        <taxon>Ploima</taxon>
        <taxon>Brachionidae</taxon>
        <taxon>Brachionus</taxon>
    </lineage>
</organism>
<keyword evidence="6 8" id="KW-0234">DNA repair</keyword>
<evidence type="ECO:0000256" key="8">
    <source>
        <dbReference type="RuleBase" id="RU368032"/>
    </source>
</evidence>
<dbReference type="SMART" id="SM01395">
    <property type="entry name" value="Tbf5"/>
    <property type="match status" value="1"/>
</dbReference>
<keyword evidence="10" id="KW-1185">Reference proteome</keyword>
<dbReference type="SUPFAM" id="SSF142897">
    <property type="entry name" value="TFB5-like"/>
    <property type="match status" value="1"/>
</dbReference>
<comment type="function">
    <text evidence="8">In NER, TFIIH acts by opening DNA around the lesion to allow the excision of the damaged oligonucleotide and its replacement by a new DNA fragment. In transcription, TFIIH has an essential role in transcription initiation. When the pre-initiation complex (PIC) has been established, TFIIH is required for promoter opening and promoter escape.</text>
</comment>
<evidence type="ECO:0000256" key="1">
    <source>
        <dbReference type="ARBA" id="ARBA00004123"/>
    </source>
</evidence>
<name>A0A813MC39_9BILA</name>
<comment type="similarity">
    <text evidence="2 8">Belongs to the TFB5 family.</text>
</comment>
<sequence>MVKVVKGTLVECDSTMKQFLLYLDDTGEVGGKFVLEDLDDTHLLIDSDCVERLKEKIDDLMDKHTYVPDK</sequence>
<accession>A0A813MC39</accession>
<keyword evidence="7 8" id="KW-0539">Nucleus</keyword>
<protein>
    <recommendedName>
        <fullName evidence="8">General transcription and DNA repair factor IIH subunit TFB5</fullName>
    </recommendedName>
</protein>
<dbReference type="FunFam" id="3.30.70.1220:FF:000001">
    <property type="entry name" value="General transcription factor IIH subunit 5"/>
    <property type="match status" value="1"/>
</dbReference>
<evidence type="ECO:0000256" key="7">
    <source>
        <dbReference type="ARBA" id="ARBA00023242"/>
    </source>
</evidence>
<evidence type="ECO:0000256" key="6">
    <source>
        <dbReference type="ARBA" id="ARBA00023204"/>
    </source>
</evidence>
<keyword evidence="3 8" id="KW-0227">DNA damage</keyword>
<reference evidence="9" key="1">
    <citation type="submission" date="2021-02" db="EMBL/GenBank/DDBJ databases">
        <authorList>
            <person name="Nowell W R."/>
        </authorList>
    </citation>
    <scope>NUCLEOTIDE SEQUENCE</scope>
    <source>
        <strain evidence="9">Ploen Becks lab</strain>
    </source>
</reference>
<comment type="caution">
    <text evidence="9">The sequence shown here is derived from an EMBL/GenBank/DDBJ whole genome shotgun (WGS) entry which is preliminary data.</text>
</comment>
<evidence type="ECO:0000313" key="9">
    <source>
        <dbReference type="EMBL" id="CAF0717816.1"/>
    </source>
</evidence>
<evidence type="ECO:0000256" key="3">
    <source>
        <dbReference type="ARBA" id="ARBA00022763"/>
    </source>
</evidence>
<evidence type="ECO:0000256" key="2">
    <source>
        <dbReference type="ARBA" id="ARBA00007470"/>
    </source>
</evidence>
<dbReference type="OrthoDB" id="354at2759"/>
<dbReference type="GO" id="GO:0000439">
    <property type="term" value="C:transcription factor TFIIH core complex"/>
    <property type="evidence" value="ECO:0007669"/>
    <property type="project" value="UniProtKB-UniRule"/>
</dbReference>
<comment type="subcellular location">
    <subcellularLocation>
        <location evidence="1 8">Nucleus</location>
    </subcellularLocation>
</comment>
<dbReference type="InterPro" id="IPR009400">
    <property type="entry name" value="TFIIH_TTDA/Tfb5"/>
</dbReference>
<dbReference type="GO" id="GO:0006294">
    <property type="term" value="P:nucleotide-excision repair, preincision complex assembly"/>
    <property type="evidence" value="ECO:0007669"/>
    <property type="project" value="TreeGrafter"/>
</dbReference>